<evidence type="ECO:0000313" key="3">
    <source>
        <dbReference type="EMBL" id="GAA0531161.1"/>
    </source>
</evidence>
<evidence type="ECO:0000259" key="2">
    <source>
        <dbReference type="PROSITE" id="PS50995"/>
    </source>
</evidence>
<reference evidence="4" key="1">
    <citation type="journal article" date="2019" name="Int. J. Syst. Evol. Microbiol.">
        <title>The Global Catalogue of Microorganisms (GCM) 10K type strain sequencing project: providing services to taxonomists for standard genome sequencing and annotation.</title>
        <authorList>
            <consortium name="The Broad Institute Genomics Platform"/>
            <consortium name="The Broad Institute Genome Sequencing Center for Infectious Disease"/>
            <person name="Wu L."/>
            <person name="Ma J."/>
        </authorList>
    </citation>
    <scope>NUCLEOTIDE SEQUENCE [LARGE SCALE GENOMIC DNA]</scope>
    <source>
        <strain evidence="4">JCM 10303</strain>
    </source>
</reference>
<dbReference type="InterPro" id="IPR052526">
    <property type="entry name" value="HTH-type_Bedaq_tolerance"/>
</dbReference>
<dbReference type="PANTHER" id="PTHR39515">
    <property type="entry name" value="CONSERVED PROTEIN"/>
    <property type="match status" value="1"/>
</dbReference>
<dbReference type="PANTHER" id="PTHR39515:SF2">
    <property type="entry name" value="HTH-TYPE TRANSCRIPTIONAL REGULATOR RV0880"/>
    <property type="match status" value="1"/>
</dbReference>
<dbReference type="RefSeq" id="WP_009944533.1">
    <property type="nucleotide sequence ID" value="NZ_BAAAGS010000020.1"/>
</dbReference>
<dbReference type="SUPFAM" id="SSF46785">
    <property type="entry name" value="Winged helix' DNA-binding domain"/>
    <property type="match status" value="1"/>
</dbReference>
<dbReference type="Gene3D" id="1.10.10.10">
    <property type="entry name" value="Winged helix-like DNA-binding domain superfamily/Winged helix DNA-binding domain"/>
    <property type="match status" value="1"/>
</dbReference>
<dbReference type="EMBL" id="BAAAGS010000020">
    <property type="protein sequence ID" value="GAA0531161.1"/>
    <property type="molecule type" value="Genomic_DNA"/>
</dbReference>
<comment type="caution">
    <text evidence="3">The sequence shown here is derived from an EMBL/GenBank/DDBJ whole genome shotgun (WGS) entry which is preliminary data.</text>
</comment>
<accession>A0ABP3MYX1</accession>
<proteinExistence type="predicted"/>
<feature type="compositionally biased region" description="Pro residues" evidence="1">
    <location>
        <begin position="192"/>
        <end position="205"/>
    </location>
</feature>
<keyword evidence="4" id="KW-1185">Reference proteome</keyword>
<dbReference type="InterPro" id="IPR000835">
    <property type="entry name" value="HTH_MarR-typ"/>
</dbReference>
<organism evidence="3 4">
    <name type="scientific">Saccharopolyspora erythraea</name>
    <name type="common">Streptomyces erythraeus</name>
    <dbReference type="NCBI Taxonomy" id="1836"/>
    <lineage>
        <taxon>Bacteria</taxon>
        <taxon>Bacillati</taxon>
        <taxon>Actinomycetota</taxon>
        <taxon>Actinomycetes</taxon>
        <taxon>Pseudonocardiales</taxon>
        <taxon>Pseudonocardiaceae</taxon>
        <taxon>Saccharopolyspora</taxon>
    </lineage>
</organism>
<dbReference type="SMART" id="SM00347">
    <property type="entry name" value="HTH_MARR"/>
    <property type="match status" value="1"/>
</dbReference>
<dbReference type="InterPro" id="IPR036388">
    <property type="entry name" value="WH-like_DNA-bd_sf"/>
</dbReference>
<dbReference type="Proteomes" id="UP001500729">
    <property type="component" value="Unassembled WGS sequence"/>
</dbReference>
<feature type="compositionally biased region" description="Basic and acidic residues" evidence="1">
    <location>
        <begin position="145"/>
        <end position="161"/>
    </location>
</feature>
<name>A0ABP3MYX1_SACER</name>
<feature type="compositionally biased region" description="Low complexity" evidence="1">
    <location>
        <begin position="222"/>
        <end position="235"/>
    </location>
</feature>
<evidence type="ECO:0000313" key="4">
    <source>
        <dbReference type="Proteomes" id="UP001500729"/>
    </source>
</evidence>
<gene>
    <name evidence="3" type="ORF">GCM10009533_32920</name>
</gene>
<feature type="compositionally biased region" description="Low complexity" evidence="1">
    <location>
        <begin position="163"/>
        <end position="180"/>
    </location>
</feature>
<dbReference type="InterPro" id="IPR036390">
    <property type="entry name" value="WH_DNA-bd_sf"/>
</dbReference>
<feature type="domain" description="HTH marR-type" evidence="2">
    <location>
        <begin position="4"/>
        <end position="141"/>
    </location>
</feature>
<protein>
    <recommendedName>
        <fullName evidence="2">HTH marR-type domain-containing protein</fullName>
    </recommendedName>
</protein>
<dbReference type="PROSITE" id="PS50995">
    <property type="entry name" value="HTH_MARR_2"/>
    <property type="match status" value="1"/>
</dbReference>
<evidence type="ECO:0000256" key="1">
    <source>
        <dbReference type="SAM" id="MobiDB-lite"/>
    </source>
</evidence>
<sequence>MGPTPELCSELLRPLRFLVGLKHVALQKGFQFNDEVPYAATGLLAELVYRGECRASDLAQHRVVDASVVSRQVHQLEQAGMITRRPDPADRRVSLLRATPDGERALAALERRKAEWLSRALSEWDDDAVRRLVDLLSTAAKDLHRAAHAQEEVPADARRGAEPSTGAEPTSSAATPAAERPAPEHPGSERPTPQPPAPEPPAPERPTPERPAPRQPAPAATPAPAAQTPTTTEGA</sequence>
<feature type="region of interest" description="Disordered" evidence="1">
    <location>
        <begin position="145"/>
        <end position="235"/>
    </location>
</feature>
<dbReference type="Pfam" id="PF01047">
    <property type="entry name" value="MarR"/>
    <property type="match status" value="1"/>
</dbReference>